<feature type="coiled-coil region" evidence="1">
    <location>
        <begin position="244"/>
        <end position="275"/>
    </location>
</feature>
<reference evidence="2 3" key="1">
    <citation type="submission" date="2021-06" db="EMBL/GenBank/DDBJ databases">
        <title>Updating the genus Pseudomonas: Description of 43 new species and partition of the Pseudomonas putida group.</title>
        <authorList>
            <person name="Girard L."/>
            <person name="Lood C."/>
            <person name="Vandamme P."/>
            <person name="Rokni-Zadeh H."/>
            <person name="Van Noort V."/>
            <person name="Hofte M."/>
            <person name="Lavigne R."/>
            <person name="De Mot R."/>
        </authorList>
    </citation>
    <scope>NUCLEOTIDE SEQUENCE [LARGE SCALE GENOMIC DNA]</scope>
    <source>
        <strain evidence="2 3">COR58</strain>
    </source>
</reference>
<evidence type="ECO:0000313" key="3">
    <source>
        <dbReference type="Proteomes" id="UP000765224"/>
    </source>
</evidence>
<accession>A0ABS6PD49</accession>
<dbReference type="InterPro" id="IPR047760">
    <property type="entry name" value="XaxB-like"/>
</dbReference>
<name>A0ABS6PD49_9PSED</name>
<sequence length="347" mass="39334">MNGATPIHTQNMPAIDVKKIVQTIRDIATLARFRHERDDVLQERAHQVAAYLNNTDRTLRESFPVLLTALDSASGQSHFAALEELWDALGRHDLSAEDRALVSDEVRNLKATVEAMLDRVETRFCECARRLENEVHSVYKVEIDGRADDPLKVAKSRKTRILAELNEHARNKALCTEQRDTLIKAQEVIREFNLADMYKNYIPSGEALDGIDMENPKKEAVKQGIELVRKVLGMVSEGIKYMELATARGNLDREIEAIAQQEERLNDELDSAEDGLSDALAVVEISRRRRIAGEEVMAVANVWKGFAMAVERLRSTDYTPRDLTTLLNRYHVHIETLSIDYNAILID</sequence>
<dbReference type="Proteomes" id="UP000765224">
    <property type="component" value="Unassembled WGS sequence"/>
</dbReference>
<proteinExistence type="predicted"/>
<organism evidence="2 3">
    <name type="scientific">Pseudomonas ekonensis</name>
    <dbReference type="NCBI Taxonomy" id="2842353"/>
    <lineage>
        <taxon>Bacteria</taxon>
        <taxon>Pseudomonadati</taxon>
        <taxon>Pseudomonadota</taxon>
        <taxon>Gammaproteobacteria</taxon>
        <taxon>Pseudomonadales</taxon>
        <taxon>Pseudomonadaceae</taxon>
        <taxon>Pseudomonas</taxon>
    </lineage>
</organism>
<keyword evidence="3" id="KW-1185">Reference proteome</keyword>
<keyword evidence="1" id="KW-0175">Coiled coil</keyword>
<comment type="caution">
    <text evidence="2">The sequence shown here is derived from an EMBL/GenBank/DDBJ whole genome shotgun (WGS) entry which is preliminary data.</text>
</comment>
<gene>
    <name evidence="2" type="ORF">KVG96_10580</name>
</gene>
<evidence type="ECO:0000256" key="1">
    <source>
        <dbReference type="SAM" id="Coils"/>
    </source>
</evidence>
<evidence type="ECO:0000313" key="2">
    <source>
        <dbReference type="EMBL" id="MBV4458397.1"/>
    </source>
</evidence>
<dbReference type="NCBIfam" id="NF033927">
    <property type="entry name" value="alph_xenorhab_B"/>
    <property type="match status" value="1"/>
</dbReference>
<protein>
    <submittedName>
        <fullName evidence="2">Alpha-xenorhabdolysin family binary toxin subunit B</fullName>
    </submittedName>
</protein>
<dbReference type="RefSeq" id="WP_217891987.1">
    <property type="nucleotide sequence ID" value="NZ_JAHSTS010000001.1"/>
</dbReference>
<dbReference type="EMBL" id="JAHSTS010000001">
    <property type="protein sequence ID" value="MBV4458397.1"/>
    <property type="molecule type" value="Genomic_DNA"/>
</dbReference>